<evidence type="ECO:0000313" key="2">
    <source>
        <dbReference type="EMBL" id="SCF15720.1"/>
    </source>
</evidence>
<dbReference type="InterPro" id="IPR050712">
    <property type="entry name" value="NAD(P)H-dep_reductase"/>
</dbReference>
<keyword evidence="3" id="KW-1185">Reference proteome</keyword>
<protein>
    <submittedName>
        <fullName evidence="2">FMN reductase</fullName>
    </submittedName>
</protein>
<dbReference type="GO" id="GO:0016491">
    <property type="term" value="F:oxidoreductase activity"/>
    <property type="evidence" value="ECO:0007669"/>
    <property type="project" value="InterPro"/>
</dbReference>
<dbReference type="InterPro" id="IPR005025">
    <property type="entry name" value="FMN_Rdtase-like_dom"/>
</dbReference>
<dbReference type="RefSeq" id="WP_088982656.1">
    <property type="nucleotide sequence ID" value="NZ_LT607413.1"/>
</dbReference>
<dbReference type="Gene3D" id="3.40.50.360">
    <property type="match status" value="1"/>
</dbReference>
<dbReference type="Pfam" id="PF03358">
    <property type="entry name" value="FMN_red"/>
    <property type="match status" value="1"/>
</dbReference>
<dbReference type="PANTHER" id="PTHR30543:SF21">
    <property type="entry name" value="NAD(P)H-DEPENDENT FMN REDUCTASE LOT6"/>
    <property type="match status" value="1"/>
</dbReference>
<feature type="domain" description="NADPH-dependent FMN reductase-like" evidence="1">
    <location>
        <begin position="6"/>
        <end position="150"/>
    </location>
</feature>
<dbReference type="EMBL" id="LT607413">
    <property type="protein sequence ID" value="SCF15720.1"/>
    <property type="molecule type" value="Genomic_DNA"/>
</dbReference>
<proteinExistence type="predicted"/>
<reference evidence="3" key="1">
    <citation type="submission" date="2016-06" db="EMBL/GenBank/DDBJ databases">
        <authorList>
            <person name="Varghese N."/>
            <person name="Submissions Spin"/>
        </authorList>
    </citation>
    <scope>NUCLEOTIDE SEQUENCE [LARGE SCALE GENOMIC DNA]</scope>
    <source>
        <strain evidence="3">DSM 43816</strain>
    </source>
</reference>
<evidence type="ECO:0000313" key="3">
    <source>
        <dbReference type="Proteomes" id="UP000198253"/>
    </source>
</evidence>
<name>A0A1C4Y4V8_MICEC</name>
<gene>
    <name evidence="2" type="ORF">GA0070618_3591</name>
</gene>
<dbReference type="FunCoup" id="A0A1C4Y4V8">
    <property type="interactions" value="49"/>
</dbReference>
<dbReference type="Proteomes" id="UP000198253">
    <property type="component" value="Chromosome I"/>
</dbReference>
<dbReference type="GO" id="GO:0005829">
    <property type="term" value="C:cytosol"/>
    <property type="evidence" value="ECO:0007669"/>
    <property type="project" value="TreeGrafter"/>
</dbReference>
<accession>A0A1C4Y4V8</accession>
<dbReference type="OrthoDB" id="9812295at2"/>
<dbReference type="InterPro" id="IPR029039">
    <property type="entry name" value="Flavoprotein-like_sf"/>
</dbReference>
<dbReference type="InParanoid" id="A0A1C4Y4V8"/>
<dbReference type="SUPFAM" id="SSF52218">
    <property type="entry name" value="Flavoproteins"/>
    <property type="match status" value="1"/>
</dbReference>
<sequence>MTAVELALLGGSLRPGSVSERVLRACADLAVDRGARCTVLTATDLDLPLYQPGATHRRPAAAGLLAAVRRADGLIVVSPTYHGGMSGLLKNALDHLEDLAADRPAYLDGKVVGSVAVGWSEHGAATTVAALRTTVTSLRGWVTPMAVAVNSIELAAVEDVDAAIRADARLMRRLTILVGQVTDFAGRGSAARLVPSA</sequence>
<dbReference type="PANTHER" id="PTHR30543">
    <property type="entry name" value="CHROMATE REDUCTASE"/>
    <property type="match status" value="1"/>
</dbReference>
<organism evidence="2 3">
    <name type="scientific">Micromonospora echinospora</name>
    <name type="common">Micromonospora purpurea</name>
    <dbReference type="NCBI Taxonomy" id="1877"/>
    <lineage>
        <taxon>Bacteria</taxon>
        <taxon>Bacillati</taxon>
        <taxon>Actinomycetota</taxon>
        <taxon>Actinomycetes</taxon>
        <taxon>Micromonosporales</taxon>
        <taxon>Micromonosporaceae</taxon>
        <taxon>Micromonospora</taxon>
    </lineage>
</organism>
<dbReference type="AlphaFoldDB" id="A0A1C4Y4V8"/>
<dbReference type="GO" id="GO:0010181">
    <property type="term" value="F:FMN binding"/>
    <property type="evidence" value="ECO:0007669"/>
    <property type="project" value="TreeGrafter"/>
</dbReference>
<evidence type="ECO:0000259" key="1">
    <source>
        <dbReference type="Pfam" id="PF03358"/>
    </source>
</evidence>